<accession>U2E0C9</accession>
<dbReference type="AlphaFoldDB" id="U2E0C9"/>
<sequence>MNRRQFLTTIGSGTGISLAGCISFANTPTNPSGDGSFQRRSVSIISRDEIPDDVSASLSVDAISDVAAPDKMVKFQFTLTNRYDNVRSFDVGSIPVPNLLIGKSDPPHYVLLQPSHWTADDRRANCWESNAPDKDPYRVVPEERQVDLEPSESHSGDAALWGSVEDDVCWPTGKYRFRNDVSLDGTIFTWGFRFEVAKQ</sequence>
<reference evidence="1 2" key="1">
    <citation type="journal article" date="2011" name="J. Bacteriol.">
        <title>Genome sequence of Halorhabdus tiamatea, the first archaeon isolated from a deep-sea anoxic brine lake.</title>
        <authorList>
            <person name="Antunes A."/>
            <person name="Alam I."/>
            <person name="Bajic V.B."/>
            <person name="Stingl U."/>
        </authorList>
    </citation>
    <scope>NUCLEOTIDE SEQUENCE [LARGE SCALE GENOMIC DNA]</scope>
    <source>
        <strain evidence="1 2">SARL4B</strain>
    </source>
</reference>
<dbReference type="EMBL" id="AFNT02000025">
    <property type="protein sequence ID" value="ERJ05823.1"/>
    <property type="molecule type" value="Genomic_DNA"/>
</dbReference>
<organism evidence="1 2">
    <name type="scientific">Halorhabdus tiamatea SARL4B</name>
    <dbReference type="NCBI Taxonomy" id="1033806"/>
    <lineage>
        <taxon>Archaea</taxon>
        <taxon>Methanobacteriati</taxon>
        <taxon>Methanobacteriota</taxon>
        <taxon>Stenosarchaea group</taxon>
        <taxon>Halobacteria</taxon>
        <taxon>Halobacteriales</taxon>
        <taxon>Haloarculaceae</taxon>
        <taxon>Halorhabdus</taxon>
    </lineage>
</organism>
<evidence type="ECO:0000313" key="2">
    <source>
        <dbReference type="Proteomes" id="UP000003861"/>
    </source>
</evidence>
<dbReference type="PROSITE" id="PS51257">
    <property type="entry name" value="PROKAR_LIPOPROTEIN"/>
    <property type="match status" value="1"/>
</dbReference>
<protein>
    <submittedName>
        <fullName evidence="1">Membrane lipoprotein</fullName>
    </submittedName>
</protein>
<keyword evidence="1" id="KW-0449">Lipoprotein</keyword>
<reference evidence="1 2" key="2">
    <citation type="journal article" date="2013" name="PLoS ONE">
        <title>INDIGO - INtegrated Data Warehouse of MIcrobial GenOmes with Examples from the Red Sea Extremophiles.</title>
        <authorList>
            <person name="Alam I."/>
            <person name="Antunes A."/>
            <person name="Kamau A.A."/>
            <person name="Ba Alawi W."/>
            <person name="Kalkatawi M."/>
            <person name="Stingl U."/>
            <person name="Bajic V.B."/>
        </authorList>
    </citation>
    <scope>NUCLEOTIDE SEQUENCE [LARGE SCALE GENOMIC DNA]</scope>
    <source>
        <strain evidence="1 2">SARL4B</strain>
    </source>
</reference>
<name>U2E0C9_9EURY</name>
<gene>
    <name evidence="1" type="ORF">HLRTI_002221</name>
</gene>
<dbReference type="Proteomes" id="UP000003861">
    <property type="component" value="Unassembled WGS sequence"/>
</dbReference>
<evidence type="ECO:0000313" key="1">
    <source>
        <dbReference type="EMBL" id="ERJ05823.1"/>
    </source>
</evidence>
<proteinExistence type="predicted"/>
<comment type="caution">
    <text evidence="1">The sequence shown here is derived from an EMBL/GenBank/DDBJ whole genome shotgun (WGS) entry which is preliminary data.</text>
</comment>